<dbReference type="InterPro" id="IPR000847">
    <property type="entry name" value="LysR_HTH_N"/>
</dbReference>
<accession>A0AA94KZ25</accession>
<feature type="domain" description="HTH lysR-type" evidence="5">
    <location>
        <begin position="1"/>
        <end position="59"/>
    </location>
</feature>
<dbReference type="Pfam" id="PF03466">
    <property type="entry name" value="LysR_substrate"/>
    <property type="match status" value="1"/>
</dbReference>
<dbReference type="PANTHER" id="PTHR30346:SF9">
    <property type="entry name" value="LYSR FAMILY TRANSCRIPTIONAL REGULATOR"/>
    <property type="match status" value="1"/>
</dbReference>
<keyword evidence="3 6" id="KW-0238">DNA-binding</keyword>
<dbReference type="Proteomes" id="UP000198506">
    <property type="component" value="Unassembled WGS sequence"/>
</dbReference>
<dbReference type="CDD" id="cd05466">
    <property type="entry name" value="PBP2_LTTR_substrate"/>
    <property type="match status" value="1"/>
</dbReference>
<proteinExistence type="inferred from homology"/>
<reference evidence="6 7" key="1">
    <citation type="submission" date="2016-10" db="EMBL/GenBank/DDBJ databases">
        <authorList>
            <person name="Varghese N."/>
            <person name="Submissions S."/>
        </authorList>
    </citation>
    <scope>NUCLEOTIDE SEQUENCE [LARGE SCALE GENOMIC DNA]</scope>
    <source>
        <strain evidence="6 7">IAM 15147</strain>
    </source>
</reference>
<dbReference type="InterPro" id="IPR036388">
    <property type="entry name" value="WH-like_DNA-bd_sf"/>
</dbReference>
<name>A0AA94KZ25_9MICO</name>
<dbReference type="AlphaFoldDB" id="A0AA94KZ25"/>
<comment type="similarity">
    <text evidence="1">Belongs to the LysR transcriptional regulatory family.</text>
</comment>
<evidence type="ECO:0000313" key="6">
    <source>
        <dbReference type="EMBL" id="SFS04074.1"/>
    </source>
</evidence>
<dbReference type="InterPro" id="IPR005119">
    <property type="entry name" value="LysR_subst-bd"/>
</dbReference>
<keyword evidence="2" id="KW-0805">Transcription regulation</keyword>
<dbReference type="SUPFAM" id="SSF53850">
    <property type="entry name" value="Periplasmic binding protein-like II"/>
    <property type="match status" value="1"/>
</dbReference>
<dbReference type="GO" id="GO:0003700">
    <property type="term" value="F:DNA-binding transcription factor activity"/>
    <property type="evidence" value="ECO:0007669"/>
    <property type="project" value="InterPro"/>
</dbReference>
<keyword evidence="4" id="KW-0804">Transcription</keyword>
<dbReference type="EMBL" id="FOZN01000001">
    <property type="protein sequence ID" value="SFS04074.1"/>
    <property type="molecule type" value="Genomic_DNA"/>
</dbReference>
<evidence type="ECO:0000256" key="1">
    <source>
        <dbReference type="ARBA" id="ARBA00009437"/>
    </source>
</evidence>
<evidence type="ECO:0000313" key="7">
    <source>
        <dbReference type="Proteomes" id="UP000198506"/>
    </source>
</evidence>
<dbReference type="SUPFAM" id="SSF46785">
    <property type="entry name" value="Winged helix' DNA-binding domain"/>
    <property type="match status" value="1"/>
</dbReference>
<gene>
    <name evidence="6" type="ORF">SAMN04487783_0826</name>
</gene>
<dbReference type="Gene3D" id="3.40.190.290">
    <property type="match status" value="1"/>
</dbReference>
<dbReference type="RefSeq" id="WP_092916072.1">
    <property type="nucleotide sequence ID" value="NZ_FOZN01000001.1"/>
</dbReference>
<organism evidence="6 7">
    <name type="scientific">Agrococcus baldri</name>
    <dbReference type="NCBI Taxonomy" id="153730"/>
    <lineage>
        <taxon>Bacteria</taxon>
        <taxon>Bacillati</taxon>
        <taxon>Actinomycetota</taxon>
        <taxon>Actinomycetes</taxon>
        <taxon>Micrococcales</taxon>
        <taxon>Microbacteriaceae</taxon>
        <taxon>Agrococcus</taxon>
    </lineage>
</organism>
<dbReference type="Pfam" id="PF00126">
    <property type="entry name" value="HTH_1"/>
    <property type="match status" value="1"/>
</dbReference>
<evidence type="ECO:0000259" key="5">
    <source>
        <dbReference type="PROSITE" id="PS50931"/>
    </source>
</evidence>
<dbReference type="PROSITE" id="PS50931">
    <property type="entry name" value="HTH_LYSR"/>
    <property type="match status" value="1"/>
</dbReference>
<evidence type="ECO:0000256" key="4">
    <source>
        <dbReference type="ARBA" id="ARBA00023163"/>
    </source>
</evidence>
<sequence>MLHLRRLSYFAAVLEHGTLMAASEALRVAQPALSRQIRLLEEELELPLFERRRGRLVPTPTGLALGGIARALLEQADRAERAARSLRAGTAQHLVCVTTRSTNQGLFSPFIATLGASMPLLTTTEVEHVDVERALSHGADLAIAPLPPSPHLASRAIADFPVLAHVSLRHPWALESRDHVTLAELVEEHLILPPESSISRQELDRALRRERLAPRTVLESTVDSTSLALAASDRGVAVLTSDSGPGVRSIPIRTAGEQPRITLYGCWMRDHYAADAIAELVDAFAAYVESRYGALADSDARLL</sequence>
<dbReference type="InterPro" id="IPR036390">
    <property type="entry name" value="WH_DNA-bd_sf"/>
</dbReference>
<protein>
    <submittedName>
        <fullName evidence="6">DNA-binding transcriptional regulator, LysR family</fullName>
    </submittedName>
</protein>
<keyword evidence="7" id="KW-1185">Reference proteome</keyword>
<dbReference type="PANTHER" id="PTHR30346">
    <property type="entry name" value="TRANSCRIPTIONAL DUAL REGULATOR HCAR-RELATED"/>
    <property type="match status" value="1"/>
</dbReference>
<dbReference type="GO" id="GO:0032993">
    <property type="term" value="C:protein-DNA complex"/>
    <property type="evidence" value="ECO:0007669"/>
    <property type="project" value="TreeGrafter"/>
</dbReference>
<evidence type="ECO:0000256" key="3">
    <source>
        <dbReference type="ARBA" id="ARBA00023125"/>
    </source>
</evidence>
<dbReference type="Gene3D" id="1.10.10.10">
    <property type="entry name" value="Winged helix-like DNA-binding domain superfamily/Winged helix DNA-binding domain"/>
    <property type="match status" value="1"/>
</dbReference>
<dbReference type="PRINTS" id="PR00039">
    <property type="entry name" value="HTHLYSR"/>
</dbReference>
<evidence type="ECO:0000256" key="2">
    <source>
        <dbReference type="ARBA" id="ARBA00023015"/>
    </source>
</evidence>
<dbReference type="GO" id="GO:0003677">
    <property type="term" value="F:DNA binding"/>
    <property type="evidence" value="ECO:0007669"/>
    <property type="project" value="UniProtKB-KW"/>
</dbReference>
<comment type="caution">
    <text evidence="6">The sequence shown here is derived from an EMBL/GenBank/DDBJ whole genome shotgun (WGS) entry which is preliminary data.</text>
</comment>